<keyword evidence="2 3" id="KW-0560">Oxidoreductase</keyword>
<dbReference type="GO" id="GO:0016491">
    <property type="term" value="F:oxidoreductase activity"/>
    <property type="evidence" value="ECO:0007669"/>
    <property type="project" value="UniProtKB-KW"/>
</dbReference>
<sequence>MNEVKDKVVIVTGAGKGIGEGIATYFAACGAKVVIATISNQEGEELQKKLTDKGYQAYAVQTDVCSEESVINMVAKTEQFFGSIDILVNNAGITLFKSILEATLEDWDRVINTDLRGVFLCTKYVAQSMIKHASHGSIINISSNHAFRTLPDTEMYAAAKGGVNAMTRSMALSLGKYGIRVNCVCPGFTDTYHYQNWLADKDNPSQVEADVVKLHATGKISTPLDIAHMVAFLAGEASSNITGGEFMVDGGLTAGLYHADKF</sequence>
<dbReference type="PANTHER" id="PTHR24321">
    <property type="entry name" value="DEHYDROGENASES, SHORT CHAIN"/>
    <property type="match status" value="1"/>
</dbReference>
<keyword evidence="4" id="KW-1185">Reference proteome</keyword>
<evidence type="ECO:0000313" key="3">
    <source>
        <dbReference type="EMBL" id="MFD2905070.1"/>
    </source>
</evidence>
<dbReference type="Gene3D" id="3.40.50.720">
    <property type="entry name" value="NAD(P)-binding Rossmann-like Domain"/>
    <property type="match status" value="1"/>
</dbReference>
<evidence type="ECO:0000313" key="4">
    <source>
        <dbReference type="Proteomes" id="UP001597509"/>
    </source>
</evidence>
<dbReference type="Proteomes" id="UP001597509">
    <property type="component" value="Unassembled WGS sequence"/>
</dbReference>
<comment type="caution">
    <text evidence="3">The sequence shown here is derived from an EMBL/GenBank/DDBJ whole genome shotgun (WGS) entry which is preliminary data.</text>
</comment>
<accession>A0ABW5YX15</accession>
<protein>
    <submittedName>
        <fullName evidence="3">SDR family NAD(P)-dependent oxidoreductase</fullName>
        <ecNumber evidence="3">1.1.1.-</ecNumber>
    </submittedName>
</protein>
<dbReference type="PRINTS" id="PR00080">
    <property type="entry name" value="SDRFAMILY"/>
</dbReference>
<dbReference type="PROSITE" id="PS00061">
    <property type="entry name" value="ADH_SHORT"/>
    <property type="match status" value="1"/>
</dbReference>
<dbReference type="PANTHER" id="PTHR24321:SF8">
    <property type="entry name" value="ESTRADIOL 17-BETA-DEHYDROGENASE 8-RELATED"/>
    <property type="match status" value="1"/>
</dbReference>
<dbReference type="InterPro" id="IPR036291">
    <property type="entry name" value="NAD(P)-bd_dom_sf"/>
</dbReference>
<evidence type="ECO:0000256" key="2">
    <source>
        <dbReference type="ARBA" id="ARBA00023002"/>
    </source>
</evidence>
<dbReference type="EC" id="1.1.1.-" evidence="3"/>
<dbReference type="EMBL" id="JBHUPE010000005">
    <property type="protein sequence ID" value="MFD2905070.1"/>
    <property type="molecule type" value="Genomic_DNA"/>
</dbReference>
<dbReference type="RefSeq" id="WP_380921551.1">
    <property type="nucleotide sequence ID" value="NZ_JBHUPE010000005.1"/>
</dbReference>
<evidence type="ECO:0000256" key="1">
    <source>
        <dbReference type="ARBA" id="ARBA00006484"/>
    </source>
</evidence>
<dbReference type="PRINTS" id="PR00081">
    <property type="entry name" value="GDHRDH"/>
</dbReference>
<gene>
    <name evidence="3" type="ORF">ACFS6I_14100</name>
</gene>
<dbReference type="CDD" id="cd05233">
    <property type="entry name" value="SDR_c"/>
    <property type="match status" value="1"/>
</dbReference>
<organism evidence="3 4">
    <name type="scientific">Sphingobacterium anhuiense</name>
    <dbReference type="NCBI Taxonomy" id="493780"/>
    <lineage>
        <taxon>Bacteria</taxon>
        <taxon>Pseudomonadati</taxon>
        <taxon>Bacteroidota</taxon>
        <taxon>Sphingobacteriia</taxon>
        <taxon>Sphingobacteriales</taxon>
        <taxon>Sphingobacteriaceae</taxon>
        <taxon>Sphingobacterium</taxon>
    </lineage>
</organism>
<dbReference type="Pfam" id="PF13561">
    <property type="entry name" value="adh_short_C2"/>
    <property type="match status" value="1"/>
</dbReference>
<dbReference type="InterPro" id="IPR020904">
    <property type="entry name" value="Sc_DH/Rdtase_CS"/>
</dbReference>
<dbReference type="SUPFAM" id="SSF51735">
    <property type="entry name" value="NAD(P)-binding Rossmann-fold domains"/>
    <property type="match status" value="1"/>
</dbReference>
<name>A0ABW5YX15_9SPHI</name>
<dbReference type="InterPro" id="IPR002347">
    <property type="entry name" value="SDR_fam"/>
</dbReference>
<dbReference type="NCBIfam" id="NF005559">
    <property type="entry name" value="PRK07231.1"/>
    <property type="match status" value="1"/>
</dbReference>
<reference evidence="4" key="1">
    <citation type="journal article" date="2019" name="Int. J. Syst. Evol. Microbiol.">
        <title>The Global Catalogue of Microorganisms (GCM) 10K type strain sequencing project: providing services to taxonomists for standard genome sequencing and annotation.</title>
        <authorList>
            <consortium name="The Broad Institute Genomics Platform"/>
            <consortium name="The Broad Institute Genome Sequencing Center for Infectious Disease"/>
            <person name="Wu L."/>
            <person name="Ma J."/>
        </authorList>
    </citation>
    <scope>NUCLEOTIDE SEQUENCE [LARGE SCALE GENOMIC DNA]</scope>
    <source>
        <strain evidence="4">KCTC 22209</strain>
    </source>
</reference>
<comment type="similarity">
    <text evidence="1">Belongs to the short-chain dehydrogenases/reductases (SDR) family.</text>
</comment>
<proteinExistence type="inferred from homology"/>